<evidence type="ECO:0000256" key="1">
    <source>
        <dbReference type="SAM" id="SignalP"/>
    </source>
</evidence>
<evidence type="ECO:0000313" key="4">
    <source>
        <dbReference type="Proteomes" id="UP001606303"/>
    </source>
</evidence>
<sequence>MTLFSKPQRHPLTTLAAHLTLSLTLGLTAVSAAQAAPTSTKFERTAQLGGSTLQLNGKGTRVRLVFKAYDLGLYTTKRVSTPAELLALPGPKRLQFTALRELPGTELGRLFLRGIGDNTPSAQLTRHTLSTTRLIEIFSGKPKLVPGDTFAMDFVPGKGTQFYIQGQPQGEPVGDDEFFTLVLRIWFGDSPADIPLRDALLDGGQG</sequence>
<dbReference type="SUPFAM" id="SSF54626">
    <property type="entry name" value="Chalcone isomerase"/>
    <property type="match status" value="1"/>
</dbReference>
<gene>
    <name evidence="3" type="ORF">ACG01O_05485</name>
</gene>
<dbReference type="RefSeq" id="WP_394382096.1">
    <property type="nucleotide sequence ID" value="NZ_JBIGIB010000001.1"/>
</dbReference>
<dbReference type="Gene3D" id="3.50.70.10">
    <property type="match status" value="1"/>
</dbReference>
<dbReference type="GO" id="GO:0016853">
    <property type="term" value="F:isomerase activity"/>
    <property type="evidence" value="ECO:0007669"/>
    <property type="project" value="UniProtKB-KW"/>
</dbReference>
<accession>A0ABW7GW35</accession>
<comment type="caution">
    <text evidence="3">The sequence shown here is derived from an EMBL/GenBank/DDBJ whole genome shotgun (WGS) entry which is preliminary data.</text>
</comment>
<proteinExistence type="predicted"/>
<dbReference type="InterPro" id="IPR016088">
    <property type="entry name" value="Chalcone_isomerase_3-sand"/>
</dbReference>
<dbReference type="InterPro" id="IPR036298">
    <property type="entry name" value="Chalcone_isomerase_sf"/>
</dbReference>
<protein>
    <submittedName>
        <fullName evidence="3">Chalcone isomerase family protein</fullName>
    </submittedName>
</protein>
<reference evidence="3 4" key="1">
    <citation type="submission" date="2024-08" db="EMBL/GenBank/DDBJ databases">
        <authorList>
            <person name="Lu H."/>
        </authorList>
    </citation>
    <scope>NUCLEOTIDE SEQUENCE [LARGE SCALE GENOMIC DNA]</scope>
    <source>
        <strain evidence="3 4">BYS87W</strain>
    </source>
</reference>
<feature type="signal peptide" evidence="1">
    <location>
        <begin position="1"/>
        <end position="35"/>
    </location>
</feature>
<evidence type="ECO:0000259" key="2">
    <source>
        <dbReference type="Pfam" id="PF16036"/>
    </source>
</evidence>
<keyword evidence="4" id="KW-1185">Reference proteome</keyword>
<feature type="domain" description="Chalcone isomerase" evidence="2">
    <location>
        <begin position="40"/>
        <end position="201"/>
    </location>
</feature>
<name>A0ABW7GW35_9BURK</name>
<organism evidence="3 4">
    <name type="scientific">Pelomonas baiyunensis</name>
    <dbReference type="NCBI Taxonomy" id="3299026"/>
    <lineage>
        <taxon>Bacteria</taxon>
        <taxon>Pseudomonadati</taxon>
        <taxon>Pseudomonadota</taxon>
        <taxon>Betaproteobacteria</taxon>
        <taxon>Burkholderiales</taxon>
        <taxon>Sphaerotilaceae</taxon>
        <taxon>Roseateles</taxon>
    </lineage>
</organism>
<dbReference type="Proteomes" id="UP001606303">
    <property type="component" value="Unassembled WGS sequence"/>
</dbReference>
<keyword evidence="1" id="KW-0732">Signal</keyword>
<keyword evidence="3" id="KW-0413">Isomerase</keyword>
<feature type="chain" id="PRO_5045301579" evidence="1">
    <location>
        <begin position="36"/>
        <end position="206"/>
    </location>
</feature>
<dbReference type="InterPro" id="IPR016087">
    <property type="entry name" value="Chalcone_isomerase"/>
</dbReference>
<evidence type="ECO:0000313" key="3">
    <source>
        <dbReference type="EMBL" id="MFG6466052.1"/>
    </source>
</evidence>
<dbReference type="Pfam" id="PF16036">
    <property type="entry name" value="Chalcone_3"/>
    <property type="match status" value="1"/>
</dbReference>
<dbReference type="EMBL" id="JBIGIB010000001">
    <property type="protein sequence ID" value="MFG6466052.1"/>
    <property type="molecule type" value="Genomic_DNA"/>
</dbReference>